<dbReference type="SUPFAM" id="SSF52540">
    <property type="entry name" value="P-loop containing nucleoside triphosphate hydrolases"/>
    <property type="match status" value="1"/>
</dbReference>
<protein>
    <recommendedName>
        <fullName evidence="4">NB-ARC domain-containing protein</fullName>
    </recommendedName>
</protein>
<accession>A0ABD1YD98</accession>
<evidence type="ECO:0000256" key="1">
    <source>
        <dbReference type="SAM" id="MobiDB-lite"/>
    </source>
</evidence>
<dbReference type="AlphaFoldDB" id="A0ABD1YD98"/>
<name>A0ABD1YD98_9MARC</name>
<dbReference type="PRINTS" id="PR00364">
    <property type="entry name" value="DISEASERSIST"/>
</dbReference>
<dbReference type="PANTHER" id="PTHR36766:SF30">
    <property type="entry name" value="TIR-NBS TYPE DISEASE RESISTANCE PROTEIN-RELATED"/>
    <property type="match status" value="1"/>
</dbReference>
<reference evidence="2 3" key="1">
    <citation type="submission" date="2024-09" db="EMBL/GenBank/DDBJ databases">
        <title>Chromosome-scale assembly of Riccia fluitans.</title>
        <authorList>
            <person name="Paukszto L."/>
            <person name="Sawicki J."/>
            <person name="Karawczyk K."/>
            <person name="Piernik-Szablinska J."/>
            <person name="Szczecinska M."/>
            <person name="Mazdziarz M."/>
        </authorList>
    </citation>
    <scope>NUCLEOTIDE SEQUENCE [LARGE SCALE GENOMIC DNA]</scope>
    <source>
        <strain evidence="2">Rf_01</strain>
        <tissue evidence="2">Aerial parts of the thallus</tissue>
    </source>
</reference>
<evidence type="ECO:0000313" key="3">
    <source>
        <dbReference type="Proteomes" id="UP001605036"/>
    </source>
</evidence>
<dbReference type="InterPro" id="IPR027417">
    <property type="entry name" value="P-loop_NTPase"/>
</dbReference>
<organism evidence="2 3">
    <name type="scientific">Riccia fluitans</name>
    <dbReference type="NCBI Taxonomy" id="41844"/>
    <lineage>
        <taxon>Eukaryota</taxon>
        <taxon>Viridiplantae</taxon>
        <taxon>Streptophyta</taxon>
        <taxon>Embryophyta</taxon>
        <taxon>Marchantiophyta</taxon>
        <taxon>Marchantiopsida</taxon>
        <taxon>Marchantiidae</taxon>
        <taxon>Marchantiales</taxon>
        <taxon>Ricciaceae</taxon>
        <taxon>Riccia</taxon>
    </lineage>
</organism>
<feature type="region of interest" description="Disordered" evidence="1">
    <location>
        <begin position="111"/>
        <end position="143"/>
    </location>
</feature>
<dbReference type="Gene3D" id="3.80.10.10">
    <property type="entry name" value="Ribonuclease Inhibitor"/>
    <property type="match status" value="1"/>
</dbReference>
<dbReference type="InterPro" id="IPR032675">
    <property type="entry name" value="LRR_dom_sf"/>
</dbReference>
<proteinExistence type="predicted"/>
<keyword evidence="3" id="KW-1185">Reference proteome</keyword>
<dbReference type="Gene3D" id="3.40.50.300">
    <property type="entry name" value="P-loop containing nucleotide triphosphate hydrolases"/>
    <property type="match status" value="1"/>
</dbReference>
<evidence type="ECO:0008006" key="4">
    <source>
        <dbReference type="Google" id="ProtNLM"/>
    </source>
</evidence>
<dbReference type="PANTHER" id="PTHR36766">
    <property type="entry name" value="PLANT BROAD-SPECTRUM MILDEW RESISTANCE PROTEIN RPW8"/>
    <property type="match status" value="1"/>
</dbReference>
<dbReference type="Proteomes" id="UP001605036">
    <property type="component" value="Unassembled WGS sequence"/>
</dbReference>
<gene>
    <name evidence="2" type="ORF">R1flu_013398</name>
</gene>
<evidence type="ECO:0000313" key="2">
    <source>
        <dbReference type="EMBL" id="KAL2628712.1"/>
    </source>
</evidence>
<feature type="region of interest" description="Disordered" evidence="1">
    <location>
        <begin position="1"/>
        <end position="21"/>
    </location>
</feature>
<comment type="caution">
    <text evidence="2">The sequence shown here is derived from an EMBL/GenBank/DDBJ whole genome shotgun (WGS) entry which is preliminary data.</text>
</comment>
<dbReference type="SUPFAM" id="SSF52058">
    <property type="entry name" value="L domain-like"/>
    <property type="match status" value="1"/>
</dbReference>
<sequence length="1166" mass="131422">MNFLRESSVGRAAGPTRNQSCWDRENINPGSRFRSSLRRAKKFVIVLANEERIVCGGEDIENSWDELGVRKFFAKDSQDFATTCLTTLPLASCCISVTRGRASESPQGAFVLNPGESWTHGNRETKSRSSSARRHLSSGRSEVSPVGYSKEELLQNAVVQLDRVIILKSKGEYDGSSTNPRFEEVKTLLQSNSSELGEVCEKVGGAVNSQMAGISQDVSSRECFQELVVVLKDVGQLHWVGAGFIILGIVWDRYIKANQYPDELFELTKRMRDLGRHILELYGQVKDPENPESPQTIPRAVKTICESAEFCCQAQKNLELEKSWCSFIKRAMLAETDLKKLESLRSEIDQIIGELPIIQGNELLRRGKKWPTPVLTKEDTELVGNEERVEEALGKLKTHDPRRVGALLLKGMIGIGKSTVGQHLQHQLKKDLNFLDRNCCMIDMRSGDDGLNLVEKQEELYSKLCRVNPLSFSNAKEGRGELSKLFTRLQDEPCLMYFVNVQKPDDLDQLLPDCLDTCLHPRSILLVTTVNEGAIFTLRKKGVVCYSYEEKELQPNHSKTLLLKKIFGDSSVSPDSAIQKYLMYNPKLLQLLDFCRGIPLIIAVVGSSIRTRGQNYLQKFFSEQALCRLSLDAAYEQLGLEEKKQFLEELRGGANHAFETLSYGDPISSDEVLLNRSLQLAFMQLGPDLETSRINQVFLNIVAVHLGHKWEDIELIWGAEHLNKLKSMSMIKRLVHKDESSGAVVHVHPLFIGAARRLDNTACSGYREVMENLVDADDDLPECFRSDRNCPGLQKLQVLKIDHCGEHLTAAQLDLVTSQLQYLEIIATSIRGNCKKLPKQLRHYRSRDSHLPFPFTRLQSLVSVDVDMNMAEEYDIDQVESMRSLRKLKLENSGSLKTLGPGLSELRSVTIESCPRFEDVRRLNPSVVEELKIADCNNFDDSSVTGLMKLKTLSLTVSERTEFSDNFVVPSGVQIVDFSRNKNLKVLPKFQPGIMMTKLTLRLCSSLERVDDLDAPRLEYLDLGGCSSLQRPPSLHTQFPRLRVLDVQGCVWSKAQLLELRQSVREMKALNPKFQVLGLRLEGEDEECVPRGCAGLGKRVTRLFRGDGVKAPKEKVAFKKCLTFPPREKKEKAAKKKASFKHCVTFPSRGMKEKYLSSVVLTQQDL</sequence>
<dbReference type="EMBL" id="JBHFFA010000004">
    <property type="protein sequence ID" value="KAL2628712.1"/>
    <property type="molecule type" value="Genomic_DNA"/>
</dbReference>